<dbReference type="AlphaFoldDB" id="A0A5C6NXT3"/>
<evidence type="ECO:0000313" key="1">
    <source>
        <dbReference type="EMBL" id="TWW71638.1"/>
    </source>
</evidence>
<keyword evidence="2" id="KW-1185">Reference proteome</keyword>
<gene>
    <name evidence="1" type="ORF">D4764_16G0001350</name>
</gene>
<organism evidence="1 2">
    <name type="scientific">Takifugu flavidus</name>
    <name type="common">sansaifugu</name>
    <dbReference type="NCBI Taxonomy" id="433684"/>
    <lineage>
        <taxon>Eukaryota</taxon>
        <taxon>Metazoa</taxon>
        <taxon>Chordata</taxon>
        <taxon>Craniata</taxon>
        <taxon>Vertebrata</taxon>
        <taxon>Euteleostomi</taxon>
        <taxon>Actinopterygii</taxon>
        <taxon>Neopterygii</taxon>
        <taxon>Teleostei</taxon>
        <taxon>Neoteleostei</taxon>
        <taxon>Acanthomorphata</taxon>
        <taxon>Eupercaria</taxon>
        <taxon>Tetraodontiformes</taxon>
        <taxon>Tetradontoidea</taxon>
        <taxon>Tetraodontidae</taxon>
        <taxon>Takifugu</taxon>
    </lineage>
</organism>
<protein>
    <submittedName>
        <fullName evidence="1">Uncharacterized protein</fullName>
    </submittedName>
</protein>
<dbReference type="Proteomes" id="UP000324091">
    <property type="component" value="Chromosome 16"/>
</dbReference>
<reference evidence="1 2" key="1">
    <citation type="submission" date="2019-04" db="EMBL/GenBank/DDBJ databases">
        <title>Chromosome genome assembly for Takifugu flavidus.</title>
        <authorList>
            <person name="Xiao S."/>
        </authorList>
    </citation>
    <scope>NUCLEOTIDE SEQUENCE [LARGE SCALE GENOMIC DNA]</scope>
    <source>
        <strain evidence="1">HTHZ2018</strain>
        <tissue evidence="1">Muscle</tissue>
    </source>
</reference>
<accession>A0A5C6NXT3</accession>
<name>A0A5C6NXT3_9TELE</name>
<comment type="caution">
    <text evidence="1">The sequence shown here is derived from an EMBL/GenBank/DDBJ whole genome shotgun (WGS) entry which is preliminary data.</text>
</comment>
<dbReference type="EMBL" id="RHFK02000008">
    <property type="protein sequence ID" value="TWW71638.1"/>
    <property type="molecule type" value="Genomic_DNA"/>
</dbReference>
<evidence type="ECO:0000313" key="2">
    <source>
        <dbReference type="Proteomes" id="UP000324091"/>
    </source>
</evidence>
<sequence>MLVKEKRGQAESTYWIQEEPVLWGTKLDLPSWAGELMASKMVTARVATLGQVVALTDPQMDDPSGLAAQLGLCSKRTVQKLLDHWKTKLSCHDRLLLTSPITTMVKEEPFPAIFLALDFKDCSGCIWKDAVYKMLVKTMNRHRLNLWPSSRLQAPLEGAVQASNL</sequence>
<proteinExistence type="predicted"/>